<organism evidence="2 3">
    <name type="scientific">Candidatus Ordinivivax streblomastigis</name>
    <dbReference type="NCBI Taxonomy" id="2540710"/>
    <lineage>
        <taxon>Bacteria</taxon>
        <taxon>Pseudomonadati</taxon>
        <taxon>Bacteroidota</taxon>
        <taxon>Bacteroidia</taxon>
        <taxon>Bacteroidales</taxon>
        <taxon>Candidatus Ordinivivax</taxon>
    </lineage>
</organism>
<reference evidence="2 3" key="1">
    <citation type="submission" date="2019-03" db="EMBL/GenBank/DDBJ databases">
        <title>Single cell metagenomics reveals metabolic interactions within the superorganism composed of flagellate Streblomastix strix and complex community of Bacteroidetes bacteria on its surface.</title>
        <authorList>
            <person name="Treitli S.C."/>
            <person name="Kolisko M."/>
            <person name="Husnik F."/>
            <person name="Keeling P."/>
            <person name="Hampl V."/>
        </authorList>
    </citation>
    <scope>NUCLEOTIDE SEQUENCE [LARGE SCALE GENOMIC DNA]</scope>
    <source>
        <strain evidence="2">St1</strain>
    </source>
</reference>
<gene>
    <name evidence="2" type="ORF">EZS26_003687</name>
</gene>
<proteinExistence type="predicted"/>
<feature type="signal peptide" evidence="1">
    <location>
        <begin position="1"/>
        <end position="29"/>
    </location>
</feature>
<evidence type="ECO:0000313" key="3">
    <source>
        <dbReference type="Proteomes" id="UP000324575"/>
    </source>
</evidence>
<dbReference type="EMBL" id="SNRX01000127">
    <property type="protein sequence ID" value="KAA6300171.1"/>
    <property type="molecule type" value="Genomic_DNA"/>
</dbReference>
<name>A0A5M8NSV6_9BACT</name>
<dbReference type="Proteomes" id="UP000324575">
    <property type="component" value="Unassembled WGS sequence"/>
</dbReference>
<sequence length="464" mass="51387">MSKRICVIFSKYGSKRCLLFFFILCLATACTDKAVKESRIGEWTIYHFSNHTVSIDVVPLVGGRILQYRLGDHGFFFVNADQLGKLLPPATLGKVGAWGNQGGAKLWPAPQGWDGHNQWPGPPDPVLDGGAYTVLEKSDLSITLQSPDDKEYTGIRFTQKVSLDSTGSGISFDVVMKNISDQPIRWGIWSHVQLDASLSGSADFNHLHLLCPLNPDSRFEKGFDVIFGDKENPSYRITADSSKFEAEYLYKVGKVGIDSPGNWVATLNPKTGDVFVQKYAFVADAVYPENSSVEVWTNGIGRYHAFGQDMAGENDPTQNPYILESEILSPYASLKPNEEYHWSFRWFATNLGEGETRIWNCMEAGVIASEPKAIILAKNGGHLDIQLSGKFGVFYPGKLVAEVLNSKGKTLTEVVLKEDISPLHPVRLQNMDMKVPLEGAVLKLNILHPSLSARKTLALIPFER</sequence>
<protein>
    <recommendedName>
        <fullName evidence="4">DUF4380 domain-containing protein</fullName>
    </recommendedName>
</protein>
<evidence type="ECO:0000313" key="2">
    <source>
        <dbReference type="EMBL" id="KAA6300171.1"/>
    </source>
</evidence>
<evidence type="ECO:0000256" key="1">
    <source>
        <dbReference type="SAM" id="SignalP"/>
    </source>
</evidence>
<dbReference type="AlphaFoldDB" id="A0A5M8NSV6"/>
<evidence type="ECO:0008006" key="4">
    <source>
        <dbReference type="Google" id="ProtNLM"/>
    </source>
</evidence>
<feature type="chain" id="PRO_5024429113" description="DUF4380 domain-containing protein" evidence="1">
    <location>
        <begin position="30"/>
        <end position="464"/>
    </location>
</feature>
<comment type="caution">
    <text evidence="2">The sequence shown here is derived from an EMBL/GenBank/DDBJ whole genome shotgun (WGS) entry which is preliminary data.</text>
</comment>
<accession>A0A5M8NSV6</accession>
<dbReference type="Pfam" id="PF14315">
    <property type="entry name" value="DUF4380"/>
    <property type="match status" value="1"/>
</dbReference>
<keyword evidence="1" id="KW-0732">Signal</keyword>
<dbReference type="PROSITE" id="PS51257">
    <property type="entry name" value="PROKAR_LIPOPROTEIN"/>
    <property type="match status" value="1"/>
</dbReference>
<dbReference type="InterPro" id="IPR025488">
    <property type="entry name" value="DUF4380"/>
</dbReference>